<evidence type="ECO:0000313" key="2">
    <source>
        <dbReference type="EMBL" id="KAJ5101679.1"/>
    </source>
</evidence>
<reference evidence="2" key="1">
    <citation type="submission" date="2022-11" db="EMBL/GenBank/DDBJ databases">
        <authorList>
            <person name="Petersen C."/>
        </authorList>
    </citation>
    <scope>NUCLEOTIDE SEQUENCE</scope>
    <source>
        <strain evidence="2">IBT 34128</strain>
    </source>
</reference>
<keyword evidence="3" id="KW-1185">Reference proteome</keyword>
<dbReference type="GeneID" id="81393651"/>
<dbReference type="SUPFAM" id="SSF82199">
    <property type="entry name" value="SET domain"/>
    <property type="match status" value="1"/>
</dbReference>
<dbReference type="InterPro" id="IPR046341">
    <property type="entry name" value="SET_dom_sf"/>
</dbReference>
<proteinExistence type="predicted"/>
<comment type="caution">
    <text evidence="2">The sequence shown here is derived from an EMBL/GenBank/DDBJ whole genome shotgun (WGS) entry which is preliminary data.</text>
</comment>
<dbReference type="FunFam" id="3.90.1410.10:FF:000039">
    <property type="entry name" value="SET domain protein (AFU_orthologue AFUA_4G11040)"/>
    <property type="match status" value="1"/>
</dbReference>
<sequence>MGDHSLEAHTSLLDWVARHGGHIDNSVRVAQDASRGVHLQVKADWPQPISKETRVINTPLAVTMSYFNAIEYTCARGSFSSHDVVFPRAFIDAVGPEETTAFFLMGQYLRGAEGFWYRYLRTLPQPGQLTTPLFFGEEDVDWIQGTGIPDASVQRYELWDKKYEESISALEELGFENTEEYTWDLYLWASTIITSRAFSAKVLSEAVEPSDFPEDGVSVLLPLIDLPNHRPLAKVEWRAGNNDVGLLVLEDISPGEEISNNYGPRNNEQLLMNYGFCLANNPCDYRIVKLGVKPDSPLSQAKARQVQMFPELAKNTDNHYYIFNVFYPLLAPNTAMEHSIFSPALFNALGIMQANERERNMLEITEAGTRIPAVYGNGHSTLAALAQISFELIAHIEILRASAEGLSQPANLNQTHTQIYRNSQITLDETALIIATWTITRARTHDRDESWGDIKTLLNEHMARVPAGLLSEEILSRTQVRILERQSLLPKNGELFRLGELFALLPSEMQGPTQSCFSHIIEQAGQAIPTLPSDPQALFAIVICLLVATHRSPEARPQLSSRLTRWVEFLFEQYPSPGNDSGFSEADGRHTRRQLGEFVRTQQSSTWPPKTGVTWLTETSGWLDPNWLQWAWTVADAEMVLIPLEPLAILAAEGPVAIPKQACLYVPQE</sequence>
<dbReference type="Gene3D" id="3.90.1410.10">
    <property type="entry name" value="set domain protein methyltransferase, domain 1"/>
    <property type="match status" value="1"/>
</dbReference>
<reference evidence="2" key="2">
    <citation type="journal article" date="2023" name="IMA Fungus">
        <title>Comparative genomic study of the Penicillium genus elucidates a diverse pangenome and 15 lateral gene transfer events.</title>
        <authorList>
            <person name="Petersen C."/>
            <person name="Sorensen T."/>
            <person name="Nielsen M.R."/>
            <person name="Sondergaard T.E."/>
            <person name="Sorensen J.L."/>
            <person name="Fitzpatrick D.A."/>
            <person name="Frisvad J.C."/>
            <person name="Nielsen K.L."/>
        </authorList>
    </citation>
    <scope>NUCLEOTIDE SEQUENCE</scope>
    <source>
        <strain evidence="2">IBT 34128</strain>
    </source>
</reference>
<gene>
    <name evidence="2" type="ORF">NUU61_003901</name>
</gene>
<feature type="domain" description="SET" evidence="1">
    <location>
        <begin position="25"/>
        <end position="263"/>
    </location>
</feature>
<accession>A0A9W9FK29</accession>
<dbReference type="InterPro" id="IPR050600">
    <property type="entry name" value="SETD3_SETD6_MTase"/>
</dbReference>
<dbReference type="GO" id="GO:0016279">
    <property type="term" value="F:protein-lysine N-methyltransferase activity"/>
    <property type="evidence" value="ECO:0007669"/>
    <property type="project" value="UniProtKB-ARBA"/>
</dbReference>
<evidence type="ECO:0000313" key="3">
    <source>
        <dbReference type="Proteomes" id="UP001141434"/>
    </source>
</evidence>
<dbReference type="PANTHER" id="PTHR13271:SF135">
    <property type="entry name" value="SET DOMAIN PROTEIN (AFU_ORTHOLOGUE AFUA_4G11040)"/>
    <property type="match status" value="1"/>
</dbReference>
<dbReference type="PROSITE" id="PS50280">
    <property type="entry name" value="SET"/>
    <property type="match status" value="1"/>
</dbReference>
<dbReference type="Proteomes" id="UP001141434">
    <property type="component" value="Unassembled WGS sequence"/>
</dbReference>
<name>A0A9W9FK29_9EURO</name>
<dbReference type="EMBL" id="JAPMSZ010000005">
    <property type="protein sequence ID" value="KAJ5101679.1"/>
    <property type="molecule type" value="Genomic_DNA"/>
</dbReference>
<protein>
    <recommendedName>
        <fullName evidence="1">SET domain-containing protein</fullName>
    </recommendedName>
</protein>
<organism evidence="2 3">
    <name type="scientific">Penicillium alfredii</name>
    <dbReference type="NCBI Taxonomy" id="1506179"/>
    <lineage>
        <taxon>Eukaryota</taxon>
        <taxon>Fungi</taxon>
        <taxon>Dikarya</taxon>
        <taxon>Ascomycota</taxon>
        <taxon>Pezizomycotina</taxon>
        <taxon>Eurotiomycetes</taxon>
        <taxon>Eurotiomycetidae</taxon>
        <taxon>Eurotiales</taxon>
        <taxon>Aspergillaceae</taxon>
        <taxon>Penicillium</taxon>
    </lineage>
</organism>
<dbReference type="AlphaFoldDB" id="A0A9W9FK29"/>
<dbReference type="RefSeq" id="XP_056512510.1">
    <property type="nucleotide sequence ID" value="XM_056654483.1"/>
</dbReference>
<dbReference type="PANTHER" id="PTHR13271">
    <property type="entry name" value="UNCHARACTERIZED PUTATIVE METHYLTRANSFERASE"/>
    <property type="match status" value="1"/>
</dbReference>
<dbReference type="InterPro" id="IPR001214">
    <property type="entry name" value="SET_dom"/>
</dbReference>
<dbReference type="OrthoDB" id="42889at2759"/>
<evidence type="ECO:0000259" key="1">
    <source>
        <dbReference type="PROSITE" id="PS50280"/>
    </source>
</evidence>